<dbReference type="AlphaFoldDB" id="A0AAE1CCQ2"/>
<dbReference type="EMBL" id="JAULSO010000002">
    <property type="protein sequence ID" value="KAK3688757.1"/>
    <property type="molecule type" value="Genomic_DNA"/>
</dbReference>
<gene>
    <name evidence="2" type="ORF">B0T22DRAFT_440284</name>
</gene>
<evidence type="ECO:0000313" key="2">
    <source>
        <dbReference type="EMBL" id="KAK3688757.1"/>
    </source>
</evidence>
<proteinExistence type="predicted"/>
<evidence type="ECO:0000256" key="1">
    <source>
        <dbReference type="SAM" id="MobiDB-lite"/>
    </source>
</evidence>
<sequence>MAKLAAVHFSQNPNGHSHFKAILDQYVEREKRWLDLIDRCDTYYVDRLREIRVEEEEEQRKEFVPRTRNLYAREILDFEACAWEEVHVVLNPLAADVRDEWSRHCAQLGLAFQRMMVLEWDLLVDLLDMRYEWLKTEASSWRTHVEIRERERKSRENTRRHEDAALETWKRQSALVFCFVVFLYRTYIIASMLRAARNLPRGKSGGYAKEARRSRDGASFICHLSRGKIHGRFCFAIQRHLPGKSRKALCIQTLTMSAPPHDNNVGNKPPKAVIFQKIPLGSLPSVRRRSESLLTEAFKPESPPRRPVYPRRFESIIKLPDLPPLTSPLCVPMEQDNKPAAAADAKDEETWTVVDYNHTLGDVEPWNIIKDLKAREAHQKPEDRSLLDDYEDWNFVFSAKYLDLEADKGTAPKNGDDEWDLVEPDKEEKTKEARESGKGKGI</sequence>
<feature type="compositionally biased region" description="Basic and acidic residues" evidence="1">
    <location>
        <begin position="406"/>
        <end position="416"/>
    </location>
</feature>
<evidence type="ECO:0000313" key="3">
    <source>
        <dbReference type="Proteomes" id="UP001270362"/>
    </source>
</evidence>
<reference evidence="2" key="1">
    <citation type="journal article" date="2023" name="Mol. Phylogenet. Evol.">
        <title>Genome-scale phylogeny and comparative genomics of the fungal order Sordariales.</title>
        <authorList>
            <person name="Hensen N."/>
            <person name="Bonometti L."/>
            <person name="Westerberg I."/>
            <person name="Brannstrom I.O."/>
            <person name="Guillou S."/>
            <person name="Cros-Aarteil S."/>
            <person name="Calhoun S."/>
            <person name="Haridas S."/>
            <person name="Kuo A."/>
            <person name="Mondo S."/>
            <person name="Pangilinan J."/>
            <person name="Riley R."/>
            <person name="LaButti K."/>
            <person name="Andreopoulos B."/>
            <person name="Lipzen A."/>
            <person name="Chen C."/>
            <person name="Yan M."/>
            <person name="Daum C."/>
            <person name="Ng V."/>
            <person name="Clum A."/>
            <person name="Steindorff A."/>
            <person name="Ohm R.A."/>
            <person name="Martin F."/>
            <person name="Silar P."/>
            <person name="Natvig D.O."/>
            <person name="Lalanne C."/>
            <person name="Gautier V."/>
            <person name="Ament-Velasquez S.L."/>
            <person name="Kruys A."/>
            <person name="Hutchinson M.I."/>
            <person name="Powell A.J."/>
            <person name="Barry K."/>
            <person name="Miller A.N."/>
            <person name="Grigoriev I.V."/>
            <person name="Debuchy R."/>
            <person name="Gladieux P."/>
            <person name="Hiltunen Thoren M."/>
            <person name="Johannesson H."/>
        </authorList>
    </citation>
    <scope>NUCLEOTIDE SEQUENCE</scope>
    <source>
        <strain evidence="2">CBS 314.62</strain>
    </source>
</reference>
<accession>A0AAE1CCQ2</accession>
<feature type="region of interest" description="Disordered" evidence="1">
    <location>
        <begin position="406"/>
        <end position="442"/>
    </location>
</feature>
<keyword evidence="3" id="KW-1185">Reference proteome</keyword>
<feature type="compositionally biased region" description="Basic and acidic residues" evidence="1">
    <location>
        <begin position="423"/>
        <end position="442"/>
    </location>
</feature>
<name>A0AAE1CCQ2_9PEZI</name>
<organism evidence="2 3">
    <name type="scientific">Podospora appendiculata</name>
    <dbReference type="NCBI Taxonomy" id="314037"/>
    <lineage>
        <taxon>Eukaryota</taxon>
        <taxon>Fungi</taxon>
        <taxon>Dikarya</taxon>
        <taxon>Ascomycota</taxon>
        <taxon>Pezizomycotina</taxon>
        <taxon>Sordariomycetes</taxon>
        <taxon>Sordariomycetidae</taxon>
        <taxon>Sordariales</taxon>
        <taxon>Podosporaceae</taxon>
        <taxon>Podospora</taxon>
    </lineage>
</organism>
<dbReference type="Proteomes" id="UP001270362">
    <property type="component" value="Unassembled WGS sequence"/>
</dbReference>
<reference evidence="2" key="2">
    <citation type="submission" date="2023-06" db="EMBL/GenBank/DDBJ databases">
        <authorList>
            <consortium name="Lawrence Berkeley National Laboratory"/>
            <person name="Haridas S."/>
            <person name="Hensen N."/>
            <person name="Bonometti L."/>
            <person name="Westerberg I."/>
            <person name="Brannstrom I.O."/>
            <person name="Guillou S."/>
            <person name="Cros-Aarteil S."/>
            <person name="Calhoun S."/>
            <person name="Kuo A."/>
            <person name="Mondo S."/>
            <person name="Pangilinan J."/>
            <person name="Riley R."/>
            <person name="Labutti K."/>
            <person name="Andreopoulos B."/>
            <person name="Lipzen A."/>
            <person name="Chen C."/>
            <person name="Yanf M."/>
            <person name="Daum C."/>
            <person name="Ng V."/>
            <person name="Clum A."/>
            <person name="Steindorff A."/>
            <person name="Ohm R."/>
            <person name="Martin F."/>
            <person name="Silar P."/>
            <person name="Natvig D."/>
            <person name="Lalanne C."/>
            <person name="Gautier V."/>
            <person name="Ament-Velasquez S.L."/>
            <person name="Kruys A."/>
            <person name="Hutchinson M.I."/>
            <person name="Powell A.J."/>
            <person name="Barry K."/>
            <person name="Miller A.N."/>
            <person name="Grigoriev I.V."/>
            <person name="Debuchy R."/>
            <person name="Gladieux P."/>
            <person name="Thoren M.H."/>
            <person name="Johannesson H."/>
        </authorList>
    </citation>
    <scope>NUCLEOTIDE SEQUENCE</scope>
    <source>
        <strain evidence="2">CBS 314.62</strain>
    </source>
</reference>
<comment type="caution">
    <text evidence="2">The sequence shown here is derived from an EMBL/GenBank/DDBJ whole genome shotgun (WGS) entry which is preliminary data.</text>
</comment>
<protein>
    <submittedName>
        <fullName evidence="2">Uncharacterized protein</fullName>
    </submittedName>
</protein>